<feature type="transmembrane region" description="Helical" evidence="3">
    <location>
        <begin position="59"/>
        <end position="81"/>
    </location>
</feature>
<feature type="transmembrane region" description="Helical" evidence="3">
    <location>
        <begin position="115"/>
        <end position="132"/>
    </location>
</feature>
<proteinExistence type="predicted"/>
<reference evidence="4" key="1">
    <citation type="submission" date="2025-08" db="UniProtKB">
        <authorList>
            <consortium name="Ensembl"/>
        </authorList>
    </citation>
    <scope>IDENTIFICATION</scope>
</reference>
<dbReference type="PANTHER" id="PTHR23512:SF5">
    <property type="entry name" value="MAJOR FACILITATOR SUPERFAMILY DOMAIN-CONTAINING PROTEIN 1"/>
    <property type="match status" value="1"/>
</dbReference>
<feature type="transmembrane region" description="Helical" evidence="3">
    <location>
        <begin position="20"/>
        <end position="39"/>
    </location>
</feature>
<keyword evidence="5" id="KW-1185">Reference proteome</keyword>
<feature type="region of interest" description="Disordered" evidence="2">
    <location>
        <begin position="215"/>
        <end position="252"/>
    </location>
</feature>
<dbReference type="Proteomes" id="UP000694383">
    <property type="component" value="Unplaced"/>
</dbReference>
<feature type="transmembrane region" description="Helical" evidence="3">
    <location>
        <begin position="184"/>
        <end position="205"/>
    </location>
</feature>
<dbReference type="InterPro" id="IPR052187">
    <property type="entry name" value="MFSD1"/>
</dbReference>
<evidence type="ECO:0000256" key="1">
    <source>
        <dbReference type="ARBA" id="ARBA00004141"/>
    </source>
</evidence>
<dbReference type="SUPFAM" id="SSF103473">
    <property type="entry name" value="MFS general substrate transporter"/>
    <property type="match status" value="1"/>
</dbReference>
<comment type="subcellular location">
    <subcellularLocation>
        <location evidence="1">Membrane</location>
        <topology evidence="1">Multi-pass membrane protein</topology>
    </subcellularLocation>
</comment>
<dbReference type="AlphaFoldDB" id="A0A8C7XIK4"/>
<name>A0A8C7XIK4_9TELE</name>
<dbReference type="PANTHER" id="PTHR23512">
    <property type="entry name" value="MAJOR FACILITATOR SUPERFAMILY DOMAIN-CONTAINING PROTEIN 1"/>
    <property type="match status" value="1"/>
</dbReference>
<feature type="transmembrane region" description="Helical" evidence="3">
    <location>
        <begin position="144"/>
        <end position="163"/>
    </location>
</feature>
<protein>
    <submittedName>
        <fullName evidence="4">Im:7160594</fullName>
    </submittedName>
</protein>
<evidence type="ECO:0000256" key="2">
    <source>
        <dbReference type="SAM" id="MobiDB-lite"/>
    </source>
</evidence>
<evidence type="ECO:0000256" key="3">
    <source>
        <dbReference type="SAM" id="Phobius"/>
    </source>
</evidence>
<evidence type="ECO:0000313" key="5">
    <source>
        <dbReference type="Proteomes" id="UP000694383"/>
    </source>
</evidence>
<dbReference type="InterPro" id="IPR036259">
    <property type="entry name" value="MFS_trans_sf"/>
</dbReference>
<keyword evidence="3" id="KW-0472">Membrane</keyword>
<reference evidence="4" key="2">
    <citation type="submission" date="2025-09" db="UniProtKB">
        <authorList>
            <consortium name="Ensembl"/>
        </authorList>
    </citation>
    <scope>IDENTIFICATION</scope>
</reference>
<evidence type="ECO:0000313" key="4">
    <source>
        <dbReference type="Ensembl" id="ENSOSIP00000013382.1"/>
    </source>
</evidence>
<feature type="transmembrane region" description="Helical" evidence="3">
    <location>
        <begin position="87"/>
        <end position="108"/>
    </location>
</feature>
<accession>A0A8C7XIK4</accession>
<dbReference type="GO" id="GO:0016020">
    <property type="term" value="C:membrane"/>
    <property type="evidence" value="ECO:0007669"/>
    <property type="project" value="UniProtKB-SubCell"/>
</dbReference>
<organism evidence="4 5">
    <name type="scientific">Oryzias sinensis</name>
    <name type="common">Chinese medaka</name>
    <dbReference type="NCBI Taxonomy" id="183150"/>
    <lineage>
        <taxon>Eukaryota</taxon>
        <taxon>Metazoa</taxon>
        <taxon>Chordata</taxon>
        <taxon>Craniata</taxon>
        <taxon>Vertebrata</taxon>
        <taxon>Euteleostomi</taxon>
        <taxon>Actinopterygii</taxon>
        <taxon>Neopterygii</taxon>
        <taxon>Teleostei</taxon>
        <taxon>Neoteleostei</taxon>
        <taxon>Acanthomorphata</taxon>
        <taxon>Ovalentaria</taxon>
        <taxon>Atherinomorphae</taxon>
        <taxon>Beloniformes</taxon>
        <taxon>Adrianichthyidae</taxon>
        <taxon>Oryziinae</taxon>
        <taxon>Oryzias</taxon>
    </lineage>
</organism>
<dbReference type="Ensembl" id="ENSOSIT00000014163.1">
    <property type="protein sequence ID" value="ENSOSIP00000013382.1"/>
    <property type="gene ID" value="ENSOSIG00000007718.1"/>
</dbReference>
<keyword evidence="3" id="KW-0812">Transmembrane</keyword>
<dbReference type="GeneTree" id="ENSGT00940000165198"/>
<sequence length="252" mass="27694">MLCLLFGFYLPDVKLLSLRYWLLVLTIMFFYNGIFPFIADASKFIQDKYGNYSQKEAAYVAGAVYDSSLVLSASVGILIDYVGLRGIFALTCAVLTLPVFGLLAFTFVPPLVSTIWLGVTYSFAAASMWPSIPLVVPQATLGTAMGLATSIQMVGIGLSNLVVGQILGTQTSEAKIPLWRWRRMMIFMLANTVSCIVTSVLLNIVDYKQGGTLNKTTKRSQQEERNSDREPLIKAEEEQNEDDGAVNSSINS</sequence>
<keyword evidence="3" id="KW-1133">Transmembrane helix</keyword>
<feature type="compositionally biased region" description="Basic and acidic residues" evidence="2">
    <location>
        <begin position="220"/>
        <end position="237"/>
    </location>
</feature>
<dbReference type="Gene3D" id="1.20.1250.20">
    <property type="entry name" value="MFS general substrate transporter like domains"/>
    <property type="match status" value="1"/>
</dbReference>